<dbReference type="RefSeq" id="WP_127351934.1">
    <property type="nucleotide sequence ID" value="NZ_CP034791.1"/>
</dbReference>
<accession>A0A3T0D630</accession>
<comment type="similarity">
    <text evidence="5">Belongs to the YqgF HJR family.</text>
</comment>
<dbReference type="HAMAP" id="MF_00651">
    <property type="entry name" value="Nuclease_YqgF"/>
    <property type="match status" value="1"/>
</dbReference>
<name>A0A3T0D630_9FIRM</name>
<keyword evidence="4 5" id="KW-0378">Hydrolase</keyword>
<dbReference type="SMART" id="SM00732">
    <property type="entry name" value="YqgFc"/>
    <property type="match status" value="1"/>
</dbReference>
<dbReference type="CDD" id="cd16964">
    <property type="entry name" value="YqgF"/>
    <property type="match status" value="1"/>
</dbReference>
<gene>
    <name evidence="7" type="primary">ruvX</name>
    <name evidence="7" type="ORF">ELD05_07445</name>
</gene>
<dbReference type="Pfam" id="PF03652">
    <property type="entry name" value="RuvX"/>
    <property type="match status" value="1"/>
</dbReference>
<dbReference type="InterPro" id="IPR006641">
    <property type="entry name" value="YqgF/RNaseH-like_dom"/>
</dbReference>
<dbReference type="GO" id="GO:0016788">
    <property type="term" value="F:hydrolase activity, acting on ester bonds"/>
    <property type="evidence" value="ECO:0007669"/>
    <property type="project" value="UniProtKB-UniRule"/>
</dbReference>
<evidence type="ECO:0000256" key="1">
    <source>
        <dbReference type="ARBA" id="ARBA00022490"/>
    </source>
</evidence>
<evidence type="ECO:0000313" key="8">
    <source>
        <dbReference type="Proteomes" id="UP000282930"/>
    </source>
</evidence>
<dbReference type="InterPro" id="IPR037027">
    <property type="entry name" value="YqgF/RNaseH-like_dom_sf"/>
</dbReference>
<evidence type="ECO:0000313" key="7">
    <source>
        <dbReference type="EMBL" id="AZT90493.1"/>
    </source>
</evidence>
<keyword evidence="3 5" id="KW-0540">Nuclease</keyword>
<dbReference type="PANTHER" id="PTHR33317:SF4">
    <property type="entry name" value="POLYNUCLEOTIDYL TRANSFERASE, RIBONUCLEASE H-LIKE SUPERFAMILY PROTEIN"/>
    <property type="match status" value="1"/>
</dbReference>
<evidence type="ECO:0000259" key="6">
    <source>
        <dbReference type="SMART" id="SM00732"/>
    </source>
</evidence>
<dbReference type="GO" id="GO:0005829">
    <property type="term" value="C:cytosol"/>
    <property type="evidence" value="ECO:0007669"/>
    <property type="project" value="TreeGrafter"/>
</dbReference>
<dbReference type="AlphaFoldDB" id="A0A3T0D630"/>
<evidence type="ECO:0000256" key="4">
    <source>
        <dbReference type="ARBA" id="ARBA00022801"/>
    </source>
</evidence>
<feature type="domain" description="YqgF/RNase H-like" evidence="6">
    <location>
        <begin position="1"/>
        <end position="102"/>
    </location>
</feature>
<evidence type="ECO:0000256" key="3">
    <source>
        <dbReference type="ARBA" id="ARBA00022722"/>
    </source>
</evidence>
<comment type="subcellular location">
    <subcellularLocation>
        <location evidence="5">Cytoplasm</location>
    </subcellularLocation>
</comment>
<dbReference type="EC" id="3.1.-.-" evidence="5"/>
<evidence type="ECO:0000256" key="5">
    <source>
        <dbReference type="HAMAP-Rule" id="MF_00651"/>
    </source>
</evidence>
<dbReference type="InterPro" id="IPR012337">
    <property type="entry name" value="RNaseH-like_sf"/>
</dbReference>
<dbReference type="SUPFAM" id="SSF53098">
    <property type="entry name" value="Ribonuclease H-like"/>
    <property type="match status" value="1"/>
</dbReference>
<sequence>MRILCLDIGSRRIGVAISDPLKITAQPFCVLDLQKEDLYSCLDKIFNEHQIERIVVGYPVNKFHPDKTTEKLQKIDEICSELERRYKVEVVKWDERFSTKAVERVFKEDNISWQKKKKVIDKLAAVYILQGYLDFINS</sequence>
<dbReference type="KEGG" id="ccha:ELD05_07445"/>
<dbReference type="GO" id="GO:0000967">
    <property type="term" value="P:rRNA 5'-end processing"/>
    <property type="evidence" value="ECO:0007669"/>
    <property type="project" value="UniProtKB-UniRule"/>
</dbReference>
<dbReference type="PANTHER" id="PTHR33317">
    <property type="entry name" value="POLYNUCLEOTIDYL TRANSFERASE, RIBONUCLEASE H-LIKE SUPERFAMILY PROTEIN"/>
    <property type="match status" value="1"/>
</dbReference>
<comment type="function">
    <text evidence="5">Could be a nuclease involved in processing of the 5'-end of pre-16S rRNA.</text>
</comment>
<dbReference type="Gene3D" id="3.30.420.140">
    <property type="entry name" value="YqgF/RNase H-like domain"/>
    <property type="match status" value="1"/>
</dbReference>
<keyword evidence="8" id="KW-1185">Reference proteome</keyword>
<dbReference type="NCBIfam" id="TIGR00250">
    <property type="entry name" value="RNAse_H_YqgF"/>
    <property type="match status" value="1"/>
</dbReference>
<proteinExistence type="inferred from homology"/>
<reference evidence="7 8" key="1">
    <citation type="submission" date="2018-12" db="EMBL/GenBank/DDBJ databases">
        <title>Genome sequence from the cellulolytic species, Caldicellulosiruptor changbaiensis.</title>
        <authorList>
            <person name="Blumer-Schuette S.E."/>
            <person name="Mendoza C."/>
        </authorList>
    </citation>
    <scope>NUCLEOTIDE SEQUENCE [LARGE SCALE GENOMIC DNA]</scope>
    <source>
        <strain evidence="7 8">CBS-Z</strain>
    </source>
</reference>
<keyword evidence="2 5" id="KW-0690">Ribosome biogenesis</keyword>
<dbReference type="Proteomes" id="UP000282930">
    <property type="component" value="Chromosome"/>
</dbReference>
<dbReference type="GO" id="GO:0004518">
    <property type="term" value="F:nuclease activity"/>
    <property type="evidence" value="ECO:0007669"/>
    <property type="project" value="UniProtKB-KW"/>
</dbReference>
<protein>
    <recommendedName>
        <fullName evidence="5">Putative pre-16S rRNA nuclease</fullName>
        <ecNumber evidence="5">3.1.-.-</ecNumber>
    </recommendedName>
</protein>
<dbReference type="EMBL" id="CP034791">
    <property type="protein sequence ID" value="AZT90493.1"/>
    <property type="molecule type" value="Genomic_DNA"/>
</dbReference>
<dbReference type="InterPro" id="IPR005227">
    <property type="entry name" value="YqgF"/>
</dbReference>
<evidence type="ECO:0000256" key="2">
    <source>
        <dbReference type="ARBA" id="ARBA00022517"/>
    </source>
</evidence>
<keyword evidence="1 5" id="KW-0963">Cytoplasm</keyword>
<organism evidence="7 8">
    <name type="scientific">Caldicellulosiruptor changbaiensis</name>
    <dbReference type="NCBI Taxonomy" id="1222016"/>
    <lineage>
        <taxon>Bacteria</taxon>
        <taxon>Bacillati</taxon>
        <taxon>Bacillota</taxon>
        <taxon>Bacillota incertae sedis</taxon>
        <taxon>Caldicellulosiruptorales</taxon>
        <taxon>Caldicellulosiruptoraceae</taxon>
        <taxon>Caldicellulosiruptor</taxon>
    </lineage>
</organism>